<name>A0A0C2MLY2_THEKT</name>
<proteinExistence type="predicted"/>
<sequence length="151" mass="17605">MCSDFQDTAECFINDNSRGKNKCFTNNRTVSWSTNESTNRLIVDEIYECAILNENKCAIRYKFRVTTSGTEITVKHLDEVKGIQFSDRLPKESELDSRWFNSVCCSSTTRNLWNHSIPSNYVLLRNFDDYTRINGNTRSLKKSARRPLLER</sequence>
<dbReference type="Proteomes" id="UP000031668">
    <property type="component" value="Unassembled WGS sequence"/>
</dbReference>
<comment type="caution">
    <text evidence="1">The sequence shown here is derived from an EMBL/GenBank/DDBJ whole genome shotgun (WGS) entry which is preliminary data.</text>
</comment>
<evidence type="ECO:0000313" key="1">
    <source>
        <dbReference type="EMBL" id="KII68216.1"/>
    </source>
</evidence>
<organism evidence="1 2">
    <name type="scientific">Thelohanellus kitauei</name>
    <name type="common">Myxosporean</name>
    <dbReference type="NCBI Taxonomy" id="669202"/>
    <lineage>
        <taxon>Eukaryota</taxon>
        <taxon>Metazoa</taxon>
        <taxon>Cnidaria</taxon>
        <taxon>Myxozoa</taxon>
        <taxon>Myxosporea</taxon>
        <taxon>Bivalvulida</taxon>
        <taxon>Platysporina</taxon>
        <taxon>Myxobolidae</taxon>
        <taxon>Thelohanellus</taxon>
    </lineage>
</organism>
<dbReference type="AlphaFoldDB" id="A0A0C2MLY2"/>
<dbReference type="SUPFAM" id="SSF69687">
    <property type="entry name" value="Integrin beta tail domain"/>
    <property type="match status" value="1"/>
</dbReference>
<evidence type="ECO:0000313" key="2">
    <source>
        <dbReference type="Proteomes" id="UP000031668"/>
    </source>
</evidence>
<reference evidence="1 2" key="1">
    <citation type="journal article" date="2014" name="Genome Biol. Evol.">
        <title>The genome of the myxosporean Thelohanellus kitauei shows adaptations to nutrient acquisition within its fish host.</title>
        <authorList>
            <person name="Yang Y."/>
            <person name="Xiong J."/>
            <person name="Zhou Z."/>
            <person name="Huo F."/>
            <person name="Miao W."/>
            <person name="Ran C."/>
            <person name="Liu Y."/>
            <person name="Zhang J."/>
            <person name="Feng J."/>
            <person name="Wang M."/>
            <person name="Wang M."/>
            <person name="Wang L."/>
            <person name="Yao B."/>
        </authorList>
    </citation>
    <scope>NUCLEOTIDE SEQUENCE [LARGE SCALE GENOMIC DNA]</scope>
    <source>
        <strain evidence="1">Wuqing</strain>
    </source>
</reference>
<dbReference type="EMBL" id="JWZT01002890">
    <property type="protein sequence ID" value="KII68216.1"/>
    <property type="molecule type" value="Genomic_DNA"/>
</dbReference>
<accession>A0A0C2MLY2</accession>
<gene>
    <name evidence="1" type="ORF">RF11_05460</name>
</gene>
<protein>
    <submittedName>
        <fullName evidence="1">Uncharacterized protein</fullName>
    </submittedName>
</protein>
<dbReference type="InterPro" id="IPR036349">
    <property type="entry name" value="Integrin_bsu_tail_dom_sf"/>
</dbReference>
<keyword evidence="2" id="KW-1185">Reference proteome</keyword>